<reference evidence="2 3" key="1">
    <citation type="journal article" date="2014" name="Int. J. Syst. Evol. Microbiol.">
        <title>Complete genome sequence of Corynebacterium casei LMG S-19264T (=DSM 44701T), isolated from a smear-ripened cheese.</title>
        <authorList>
            <consortium name="US DOE Joint Genome Institute (JGI-PGF)"/>
            <person name="Walter F."/>
            <person name="Albersmeier A."/>
            <person name="Kalinowski J."/>
            <person name="Ruckert C."/>
        </authorList>
    </citation>
    <scope>NUCLEOTIDE SEQUENCE [LARGE SCALE GENOMIC DNA]</scope>
    <source>
        <strain evidence="2 3">CGMCC 1.16330</strain>
    </source>
</reference>
<organism evidence="2 3">
    <name type="scientific">Caldovatus sediminis</name>
    <dbReference type="NCBI Taxonomy" id="2041189"/>
    <lineage>
        <taxon>Bacteria</taxon>
        <taxon>Pseudomonadati</taxon>
        <taxon>Pseudomonadota</taxon>
        <taxon>Alphaproteobacteria</taxon>
        <taxon>Acetobacterales</taxon>
        <taxon>Roseomonadaceae</taxon>
        <taxon>Caldovatus</taxon>
    </lineage>
</organism>
<feature type="transmembrane region" description="Helical" evidence="1">
    <location>
        <begin position="159"/>
        <end position="177"/>
    </location>
</feature>
<dbReference type="RefSeq" id="WP_188901628.1">
    <property type="nucleotide sequence ID" value="NZ_BMKS01000009.1"/>
</dbReference>
<gene>
    <name evidence="2" type="ORF">GCM10010964_30010</name>
</gene>
<keyword evidence="3" id="KW-1185">Reference proteome</keyword>
<feature type="transmembrane region" description="Helical" evidence="1">
    <location>
        <begin position="12"/>
        <end position="31"/>
    </location>
</feature>
<comment type="caution">
    <text evidence="2">The sequence shown here is derived from an EMBL/GenBank/DDBJ whole genome shotgun (WGS) entry which is preliminary data.</text>
</comment>
<keyword evidence="1" id="KW-1133">Transmembrane helix</keyword>
<proteinExistence type="predicted"/>
<feature type="transmembrane region" description="Helical" evidence="1">
    <location>
        <begin position="95"/>
        <end position="114"/>
    </location>
</feature>
<evidence type="ECO:0000256" key="1">
    <source>
        <dbReference type="SAM" id="Phobius"/>
    </source>
</evidence>
<dbReference type="InterPro" id="IPR011435">
    <property type="entry name" value="UmpAB"/>
</dbReference>
<evidence type="ECO:0000313" key="3">
    <source>
        <dbReference type="Proteomes" id="UP000597507"/>
    </source>
</evidence>
<feature type="transmembrane region" description="Helical" evidence="1">
    <location>
        <begin position="134"/>
        <end position="153"/>
    </location>
</feature>
<sequence length="260" mass="26423">MPDALVRTAGGTLLDAAPVALVLLVFQGAVLRRRPPHLRSVLIGAGYLLLGLILFRLGLEWSLLPIGSHLSDRLTQPALAAVPEGGTAPWHRFGWLYAFAATVGFATTLVEPALTAVAERVGTLTGGAVRPWTLRLVVAVGVSVGLLLGTLRIVTGVPFAWALAAMVLLIAGLAALAPRPLVPLAFDCGGFATSVATVPLVAAFAVGVAHALPGRDPLTDGFGVILFALLSPVASVLGYAALLAGGTRRSGGRAGGGDAV</sequence>
<evidence type="ECO:0000313" key="2">
    <source>
        <dbReference type="EMBL" id="GGG40398.1"/>
    </source>
</evidence>
<name>A0A8J2ZCZ0_9PROT</name>
<feature type="transmembrane region" description="Helical" evidence="1">
    <location>
        <begin position="224"/>
        <end position="244"/>
    </location>
</feature>
<feature type="transmembrane region" description="Helical" evidence="1">
    <location>
        <begin position="189"/>
        <end position="212"/>
    </location>
</feature>
<feature type="transmembrane region" description="Helical" evidence="1">
    <location>
        <begin position="38"/>
        <end position="59"/>
    </location>
</feature>
<dbReference type="EMBL" id="BMKS01000009">
    <property type="protein sequence ID" value="GGG40398.1"/>
    <property type="molecule type" value="Genomic_DNA"/>
</dbReference>
<protein>
    <submittedName>
        <fullName evidence="2">Membrane protein</fullName>
    </submittedName>
</protein>
<dbReference type="Pfam" id="PF07556">
    <property type="entry name" value="DUF1538"/>
    <property type="match status" value="1"/>
</dbReference>
<accession>A0A8J2ZCZ0</accession>
<dbReference type="AlphaFoldDB" id="A0A8J2ZCZ0"/>
<keyword evidence="1" id="KW-0812">Transmembrane</keyword>
<keyword evidence="1" id="KW-0472">Membrane</keyword>
<dbReference type="Proteomes" id="UP000597507">
    <property type="component" value="Unassembled WGS sequence"/>
</dbReference>